<keyword evidence="1" id="KW-0238">DNA-binding</keyword>
<accession>A0ACC5R7P5</accession>
<proteinExistence type="predicted"/>
<comment type="caution">
    <text evidence="1">The sequence shown here is derived from an EMBL/GenBank/DDBJ whole genome shotgun (WGS) entry which is preliminary data.</text>
</comment>
<evidence type="ECO:0000313" key="1">
    <source>
        <dbReference type="EMBL" id="MBK1868699.1"/>
    </source>
</evidence>
<sequence>MTYDEVRTMVLAWPGVEDGTSYGAPSLKIKGKFFTRLKEDGDSLVIKDVDPDERDMLMEAEPDIFYVTDHYKGWPMVLMRLSRAHPDQVKALLLRSWKATAPKRLVKEFAQKS</sequence>
<gene>
    <name evidence="1" type="ORF">JHL16_20250</name>
</gene>
<name>A0ACC5R7P5_9HYPH</name>
<reference evidence="1" key="1">
    <citation type="submission" date="2021-01" db="EMBL/GenBank/DDBJ databases">
        <authorList>
            <person name="Sun Q."/>
        </authorList>
    </citation>
    <scope>NUCLEOTIDE SEQUENCE</scope>
    <source>
        <strain evidence="1">YIM B02566</strain>
    </source>
</reference>
<dbReference type="Proteomes" id="UP000616151">
    <property type="component" value="Unassembled WGS sequence"/>
</dbReference>
<keyword evidence="2" id="KW-1185">Reference proteome</keyword>
<organism evidence="1 2">
    <name type="scientific">Taklimakanibacter albus</name>
    <dbReference type="NCBI Taxonomy" id="2800327"/>
    <lineage>
        <taxon>Bacteria</taxon>
        <taxon>Pseudomonadati</taxon>
        <taxon>Pseudomonadota</taxon>
        <taxon>Alphaproteobacteria</taxon>
        <taxon>Hyphomicrobiales</taxon>
        <taxon>Aestuariivirgaceae</taxon>
        <taxon>Taklimakanibacter</taxon>
    </lineage>
</organism>
<protein>
    <submittedName>
        <fullName evidence="1">MmcQ/YjbR family DNA-binding protein</fullName>
    </submittedName>
</protein>
<evidence type="ECO:0000313" key="2">
    <source>
        <dbReference type="Proteomes" id="UP000616151"/>
    </source>
</evidence>
<dbReference type="EMBL" id="JAENHL010000007">
    <property type="protein sequence ID" value="MBK1868699.1"/>
    <property type="molecule type" value="Genomic_DNA"/>
</dbReference>